<dbReference type="InterPro" id="IPR000719">
    <property type="entry name" value="Prot_kinase_dom"/>
</dbReference>
<proteinExistence type="predicted"/>
<keyword evidence="1" id="KW-0808">Transferase</keyword>
<evidence type="ECO:0000259" key="8">
    <source>
        <dbReference type="PROSITE" id="PS50011"/>
    </source>
</evidence>
<name>A0A3N2RDW4_LYSEN</name>
<dbReference type="PANTHER" id="PTHR43289">
    <property type="entry name" value="MITOGEN-ACTIVATED PROTEIN KINASE KINASE KINASE 20-RELATED"/>
    <property type="match status" value="1"/>
</dbReference>
<evidence type="ECO:0000256" key="3">
    <source>
        <dbReference type="ARBA" id="ARBA00022777"/>
    </source>
</evidence>
<keyword evidence="7" id="KW-0812">Transmembrane</keyword>
<evidence type="ECO:0000256" key="6">
    <source>
        <dbReference type="SAM" id="MobiDB-lite"/>
    </source>
</evidence>
<gene>
    <name evidence="9" type="ORF">D9T17_17660</name>
</gene>
<dbReference type="EMBL" id="RCTY01000044">
    <property type="protein sequence ID" value="ROU05660.1"/>
    <property type="molecule type" value="Genomic_DNA"/>
</dbReference>
<keyword evidence="7" id="KW-0472">Membrane</keyword>
<evidence type="ECO:0000256" key="2">
    <source>
        <dbReference type="ARBA" id="ARBA00022741"/>
    </source>
</evidence>
<feature type="compositionally biased region" description="Low complexity" evidence="6">
    <location>
        <begin position="1029"/>
        <end position="1053"/>
    </location>
</feature>
<dbReference type="PANTHER" id="PTHR43289:SF34">
    <property type="entry name" value="SERINE_THREONINE-PROTEIN KINASE YBDM-RELATED"/>
    <property type="match status" value="1"/>
</dbReference>
<evidence type="ECO:0000256" key="7">
    <source>
        <dbReference type="SAM" id="Phobius"/>
    </source>
</evidence>
<dbReference type="Pfam" id="PF00069">
    <property type="entry name" value="Pkinase"/>
    <property type="match status" value="1"/>
</dbReference>
<evidence type="ECO:0000256" key="5">
    <source>
        <dbReference type="PROSITE-ProRule" id="PRU10141"/>
    </source>
</evidence>
<dbReference type="SUPFAM" id="SSF56112">
    <property type="entry name" value="Protein kinase-like (PK-like)"/>
    <property type="match status" value="1"/>
</dbReference>
<dbReference type="InterPro" id="IPR017441">
    <property type="entry name" value="Protein_kinase_ATP_BS"/>
</dbReference>
<keyword evidence="4 5" id="KW-0067">ATP-binding</keyword>
<feature type="compositionally biased region" description="Basic residues" evidence="6">
    <location>
        <begin position="1054"/>
        <end position="1064"/>
    </location>
</feature>
<dbReference type="GO" id="GO:0004674">
    <property type="term" value="F:protein serine/threonine kinase activity"/>
    <property type="evidence" value="ECO:0007669"/>
    <property type="project" value="UniProtKB-KW"/>
</dbReference>
<dbReference type="InterPro" id="IPR011990">
    <property type="entry name" value="TPR-like_helical_dom_sf"/>
</dbReference>
<feature type="compositionally biased region" description="Basic and acidic residues" evidence="6">
    <location>
        <begin position="1069"/>
        <end position="1086"/>
    </location>
</feature>
<dbReference type="AlphaFoldDB" id="A0A3N2RDW4"/>
<dbReference type="RefSeq" id="WP_123648645.1">
    <property type="nucleotide sequence ID" value="NZ_RCTY01000044.1"/>
</dbReference>
<keyword evidence="9" id="KW-0723">Serine/threonine-protein kinase</keyword>
<dbReference type="Gene3D" id="1.10.510.10">
    <property type="entry name" value="Transferase(Phosphotransferase) domain 1"/>
    <property type="match status" value="1"/>
</dbReference>
<organism evidence="9 10">
    <name type="scientific">Lysobacter enzymogenes</name>
    <dbReference type="NCBI Taxonomy" id="69"/>
    <lineage>
        <taxon>Bacteria</taxon>
        <taxon>Pseudomonadati</taxon>
        <taxon>Pseudomonadota</taxon>
        <taxon>Gammaproteobacteria</taxon>
        <taxon>Lysobacterales</taxon>
        <taxon>Lysobacteraceae</taxon>
        <taxon>Lysobacter</taxon>
    </lineage>
</organism>
<protein>
    <submittedName>
        <fullName evidence="9">Serine/threonine protein kinase</fullName>
    </submittedName>
</protein>
<dbReference type="InterPro" id="IPR011009">
    <property type="entry name" value="Kinase-like_dom_sf"/>
</dbReference>
<evidence type="ECO:0000313" key="9">
    <source>
        <dbReference type="EMBL" id="ROU05660.1"/>
    </source>
</evidence>
<dbReference type="Gene3D" id="3.30.200.20">
    <property type="entry name" value="Phosphorylase Kinase, domain 1"/>
    <property type="match status" value="1"/>
</dbReference>
<keyword evidence="3 9" id="KW-0418">Kinase</keyword>
<evidence type="ECO:0000256" key="4">
    <source>
        <dbReference type="ARBA" id="ARBA00022840"/>
    </source>
</evidence>
<keyword evidence="7" id="KW-1133">Transmembrane helix</keyword>
<dbReference type="PROSITE" id="PS50011">
    <property type="entry name" value="PROTEIN_KINASE_DOM"/>
    <property type="match status" value="1"/>
</dbReference>
<feature type="binding site" evidence="5">
    <location>
        <position position="129"/>
    </location>
    <ligand>
        <name>ATP</name>
        <dbReference type="ChEBI" id="CHEBI:30616"/>
    </ligand>
</feature>
<dbReference type="Proteomes" id="UP000275910">
    <property type="component" value="Unassembled WGS sequence"/>
</dbReference>
<dbReference type="PROSITE" id="PS00107">
    <property type="entry name" value="PROTEIN_KINASE_ATP"/>
    <property type="match status" value="1"/>
</dbReference>
<evidence type="ECO:0000313" key="10">
    <source>
        <dbReference type="Proteomes" id="UP000275910"/>
    </source>
</evidence>
<sequence>MNAATARALSLFDEFVELPAPLREHRLAALAAAEPQTHAALLLLLAADADDTAGVLERSPARVLADLHQRERGRASVAASAPAPEPADLRVGARLGAWRIDRIVGRGGMGTVYAAHRDDGQYQQRVAIKCLRAELDSPLLVAAMREERNLLARLDHPGIAALVDGGVDGDGRPWFALRYVEGEPIDEWCDRRRLGIEARTDLLLQVCDAVAYAHAQGVLHRDLKPSNVLITADARAQLLDFGLSAQLGPLREAQGELPALTPHYAAPEARQHGAQGPATDLYALGVLSYRLLGGHWPTPLHGLRPLMPGADSGAPQPMDGLLGARPGDDALARQRGVADAQALARQLRGDLAAIALKAVAARPQDRYPSVAEFADELRRWREGRPVRVRPGSWLSRTRKWLRRNRLAAGLGAAMILAAAAGLLAAGWQHRQAVREAEANEQVGRLFASTLGSATLSGLGSARFSSRALLERSERELRALALADQPALRAHALATLARSFVQIGDYRHAAALADEAQRISTASGDRDEDGFVASTRLSTLNYQGRHGEALALAQARLDALAAAPDPFARDARIAIGLELARTQWELGRTDQALASADDGVRQAQAQGRSRDARLAQALILRSSFLRQLGRAAAAEADAQRALALATPLDPVLADDALERLVDAQRLRLSPAFARTAQRLLDERRRNLGADHPQTAAAEVYVALSRYPNVPRESALATLRRLEAGYGREHPTYALALSRLAWTVARDPAEELRLQGQAVSILERTLPRNEMLFNARSNYAKALLGRGNWVPTPARLDEGIALFERNIAERERAGLPPQADRYSVAVNLVQYGDDSSLPQARRALDAAARAAPRFYRPGDLEWLNQRIFDAMVRYREGRYAEADAAFAMLLDEIARVPAPTGLPLERRNDSETLALLYRGVYAFRTCRRREAAQFLAAAVRVGETPGQPVSGPFFDEARAFERSARSGRAGCRRGRRCGSPPTRARSPPRPWSRPTAAAPPLRRPRALARADDRPPRPRAAPVRRLRRPARARTPAPAGGAGGQRSAAARGPARPARCGKRGRRRARPLAGADRRRAPVARECRGGRGR</sequence>
<feature type="region of interest" description="Disordered" evidence="6">
    <location>
        <begin position="962"/>
        <end position="1086"/>
    </location>
</feature>
<dbReference type="Gene3D" id="1.25.40.10">
    <property type="entry name" value="Tetratricopeptide repeat domain"/>
    <property type="match status" value="1"/>
</dbReference>
<accession>A0A3N2RDW4</accession>
<dbReference type="GO" id="GO:0005524">
    <property type="term" value="F:ATP binding"/>
    <property type="evidence" value="ECO:0007669"/>
    <property type="project" value="UniProtKB-UniRule"/>
</dbReference>
<feature type="transmembrane region" description="Helical" evidence="7">
    <location>
        <begin position="406"/>
        <end position="427"/>
    </location>
</feature>
<dbReference type="CDD" id="cd14014">
    <property type="entry name" value="STKc_PknB_like"/>
    <property type="match status" value="1"/>
</dbReference>
<feature type="domain" description="Protein kinase" evidence="8">
    <location>
        <begin position="98"/>
        <end position="378"/>
    </location>
</feature>
<dbReference type="PROSITE" id="PS00108">
    <property type="entry name" value="PROTEIN_KINASE_ST"/>
    <property type="match status" value="1"/>
</dbReference>
<dbReference type="InterPro" id="IPR008271">
    <property type="entry name" value="Ser/Thr_kinase_AS"/>
</dbReference>
<keyword evidence="2 5" id="KW-0547">Nucleotide-binding</keyword>
<reference evidence="9 10" key="1">
    <citation type="submission" date="2018-10" db="EMBL/GenBank/DDBJ databases">
        <title>The genome of Lysobacter enzymogenes OH11.</title>
        <authorList>
            <person name="Liu F."/>
            <person name="Zhao Y."/>
            <person name="Qian G."/>
            <person name="Chen Y."/>
            <person name="Xu H."/>
        </authorList>
    </citation>
    <scope>NUCLEOTIDE SEQUENCE [LARGE SCALE GENOMIC DNA]</scope>
    <source>
        <strain evidence="9 10">OH11</strain>
    </source>
</reference>
<feature type="compositionally biased region" description="Basic residues" evidence="6">
    <location>
        <begin position="1019"/>
        <end position="1028"/>
    </location>
</feature>
<evidence type="ECO:0000256" key="1">
    <source>
        <dbReference type="ARBA" id="ARBA00022679"/>
    </source>
</evidence>
<comment type="caution">
    <text evidence="9">The sequence shown here is derived from an EMBL/GenBank/DDBJ whole genome shotgun (WGS) entry which is preliminary data.</text>
</comment>
<dbReference type="SMART" id="SM00220">
    <property type="entry name" value="S_TKc"/>
    <property type="match status" value="1"/>
</dbReference>